<name>A0A0P0P0C5_9CAUL</name>
<dbReference type="Gene3D" id="1.20.1550.10">
    <property type="entry name" value="DsbB-like"/>
    <property type="match status" value="1"/>
</dbReference>
<keyword evidence="3 5" id="KW-1133">Transmembrane helix</keyword>
<organism evidence="6 7">
    <name type="scientific">Caulobacter henricii</name>
    <dbReference type="NCBI Taxonomy" id="69395"/>
    <lineage>
        <taxon>Bacteria</taxon>
        <taxon>Pseudomonadati</taxon>
        <taxon>Pseudomonadota</taxon>
        <taxon>Alphaproteobacteria</taxon>
        <taxon>Caulobacterales</taxon>
        <taxon>Caulobacteraceae</taxon>
        <taxon>Caulobacter</taxon>
    </lineage>
</organism>
<evidence type="ECO:0000256" key="2">
    <source>
        <dbReference type="ARBA" id="ARBA00022692"/>
    </source>
</evidence>
<keyword evidence="2 5" id="KW-0812">Transmembrane</keyword>
<accession>A0A0P0P0C5</accession>
<protein>
    <submittedName>
        <fullName evidence="6">Disulfide bond formation protein DsbB</fullName>
    </submittedName>
</protein>
<feature type="transmembrane region" description="Helical" evidence="5">
    <location>
        <begin position="49"/>
        <end position="66"/>
    </location>
</feature>
<dbReference type="GO" id="GO:0006457">
    <property type="term" value="P:protein folding"/>
    <property type="evidence" value="ECO:0007669"/>
    <property type="project" value="InterPro"/>
</dbReference>
<evidence type="ECO:0000256" key="3">
    <source>
        <dbReference type="ARBA" id="ARBA00022989"/>
    </source>
</evidence>
<evidence type="ECO:0000256" key="5">
    <source>
        <dbReference type="SAM" id="Phobius"/>
    </source>
</evidence>
<dbReference type="EMBL" id="CP013002">
    <property type="protein sequence ID" value="ALL13761.1"/>
    <property type="molecule type" value="Genomic_DNA"/>
</dbReference>
<feature type="transmembrane region" description="Helical" evidence="5">
    <location>
        <begin position="115"/>
        <end position="134"/>
    </location>
</feature>
<reference evidence="6 7" key="1">
    <citation type="submission" date="2015-10" db="EMBL/GenBank/DDBJ databases">
        <title>Conservation of the essential genome among Caulobacter and Brevundimonas species.</title>
        <authorList>
            <person name="Scott D."/>
            <person name="Ely B."/>
        </authorList>
    </citation>
    <scope>NUCLEOTIDE SEQUENCE [LARGE SCALE GENOMIC DNA]</scope>
    <source>
        <strain evidence="6 7">CB4</strain>
    </source>
</reference>
<evidence type="ECO:0000256" key="4">
    <source>
        <dbReference type="ARBA" id="ARBA00023136"/>
    </source>
</evidence>
<comment type="subcellular location">
    <subcellularLocation>
        <location evidence="1">Membrane</location>
        <topology evidence="1">Multi-pass membrane protein</topology>
    </subcellularLocation>
</comment>
<keyword evidence="4 5" id="KW-0472">Membrane</keyword>
<feature type="transmembrane region" description="Helical" evidence="5">
    <location>
        <begin position="86"/>
        <end position="103"/>
    </location>
</feature>
<dbReference type="GO" id="GO:0015035">
    <property type="term" value="F:protein-disulfide reductase activity"/>
    <property type="evidence" value="ECO:0007669"/>
    <property type="project" value="InterPro"/>
</dbReference>
<dbReference type="Proteomes" id="UP000056905">
    <property type="component" value="Chromosome"/>
</dbReference>
<evidence type="ECO:0000313" key="7">
    <source>
        <dbReference type="Proteomes" id="UP000056905"/>
    </source>
</evidence>
<dbReference type="Pfam" id="PF02600">
    <property type="entry name" value="DsbB"/>
    <property type="match status" value="1"/>
</dbReference>
<dbReference type="SUPFAM" id="SSF158442">
    <property type="entry name" value="DsbB-like"/>
    <property type="match status" value="1"/>
</dbReference>
<dbReference type="STRING" id="69395.AQ619_10650"/>
<keyword evidence="7" id="KW-1185">Reference proteome</keyword>
<dbReference type="RefSeq" id="WP_062147098.1">
    <property type="nucleotide sequence ID" value="NZ_CP013002.1"/>
</dbReference>
<dbReference type="InterPro" id="IPR023380">
    <property type="entry name" value="DsbB-like_sf"/>
</dbReference>
<dbReference type="OrthoDB" id="9808637at2"/>
<proteinExistence type="predicted"/>
<feature type="transmembrane region" description="Helical" evidence="5">
    <location>
        <begin position="174"/>
        <end position="202"/>
    </location>
</feature>
<dbReference type="AlphaFoldDB" id="A0A0P0P0C5"/>
<dbReference type="GO" id="GO:0016020">
    <property type="term" value="C:membrane"/>
    <property type="evidence" value="ECO:0007669"/>
    <property type="project" value="UniProtKB-SubCell"/>
</dbReference>
<sequence>MTSDLNDPKATAVGLAPAEAPVLEPVRGPLPAEAVAPVRATIIAKALDAWPLVALVASASLLATAHAFETFGKLYPCTLCLKQREVLWVAGTVALVALAARYSPWAAKLRQPFDLLLAAVFLYAAGLAAFHAGVEWKWWPGPTTCSGGTVAAAGDLVAMLKGDKIKPPACDKAAWVFLGLSMAGWNALISLGLSGASLAAGLRKSKATS</sequence>
<evidence type="ECO:0000313" key="6">
    <source>
        <dbReference type="EMBL" id="ALL13761.1"/>
    </source>
</evidence>
<dbReference type="InterPro" id="IPR003752">
    <property type="entry name" value="DiS_bond_form_DsbB/BdbC"/>
</dbReference>
<evidence type="ECO:0000256" key="1">
    <source>
        <dbReference type="ARBA" id="ARBA00004141"/>
    </source>
</evidence>
<dbReference type="KEGG" id="chq:AQ619_10650"/>
<gene>
    <name evidence="6" type="ORF">AQ619_10650</name>
</gene>